<dbReference type="AlphaFoldDB" id="A0A6M0JXT9"/>
<comment type="caution">
    <text evidence="1">The sequence shown here is derived from an EMBL/GenBank/DDBJ whole genome shotgun (WGS) entry which is preliminary data.</text>
</comment>
<dbReference type="RefSeq" id="WP_164452784.1">
    <property type="nucleotide sequence ID" value="NZ_JAAIJQ010000026.1"/>
</dbReference>
<proteinExistence type="predicted"/>
<evidence type="ECO:0000313" key="2">
    <source>
        <dbReference type="Proteomes" id="UP000483379"/>
    </source>
</evidence>
<dbReference type="Proteomes" id="UP000483379">
    <property type="component" value="Unassembled WGS sequence"/>
</dbReference>
<sequence length="57" mass="6149">MPNRTDIDANGLMAARQGESEAALEAQVDNLLSAEKPTKPMFRASEIPMTSLRESAS</sequence>
<reference evidence="1 2" key="1">
    <citation type="submission" date="2020-02" db="EMBL/GenBank/DDBJ databases">
        <title>Genome sequences of Thiorhodococcus mannitoliphagus and Thiorhodococcus minor, purple sulfur photosynthetic bacteria in the gammaproteobacterial family, Chromatiaceae.</title>
        <authorList>
            <person name="Aviles F.A."/>
            <person name="Meyer T.E."/>
            <person name="Kyndt J.A."/>
        </authorList>
    </citation>
    <scope>NUCLEOTIDE SEQUENCE [LARGE SCALE GENOMIC DNA]</scope>
    <source>
        <strain evidence="1 2">DSM 11518</strain>
    </source>
</reference>
<protein>
    <submittedName>
        <fullName evidence="1">Uncharacterized protein</fullName>
    </submittedName>
</protein>
<gene>
    <name evidence="1" type="ORF">G3446_10720</name>
</gene>
<keyword evidence="2" id="KW-1185">Reference proteome</keyword>
<evidence type="ECO:0000313" key="1">
    <source>
        <dbReference type="EMBL" id="NEV62356.1"/>
    </source>
</evidence>
<dbReference type="EMBL" id="JAAIJQ010000026">
    <property type="protein sequence ID" value="NEV62356.1"/>
    <property type="molecule type" value="Genomic_DNA"/>
</dbReference>
<organism evidence="1 2">
    <name type="scientific">Thiorhodococcus minor</name>
    <dbReference type="NCBI Taxonomy" id="57489"/>
    <lineage>
        <taxon>Bacteria</taxon>
        <taxon>Pseudomonadati</taxon>
        <taxon>Pseudomonadota</taxon>
        <taxon>Gammaproteobacteria</taxon>
        <taxon>Chromatiales</taxon>
        <taxon>Chromatiaceae</taxon>
        <taxon>Thiorhodococcus</taxon>
    </lineage>
</organism>
<name>A0A6M0JXT9_9GAMM</name>
<accession>A0A6M0JXT9</accession>